<name>A0A835T050_CHLIN</name>
<evidence type="ECO:0000259" key="1">
    <source>
        <dbReference type="SMART" id="SM00829"/>
    </source>
</evidence>
<dbReference type="OrthoDB" id="48317at2759"/>
<dbReference type="InterPro" id="IPR013154">
    <property type="entry name" value="ADH-like_N"/>
</dbReference>
<dbReference type="PANTHER" id="PTHR11695">
    <property type="entry name" value="ALCOHOL DEHYDROGENASE RELATED"/>
    <property type="match status" value="1"/>
</dbReference>
<organism evidence="2 3">
    <name type="scientific">Chlamydomonas incerta</name>
    <dbReference type="NCBI Taxonomy" id="51695"/>
    <lineage>
        <taxon>Eukaryota</taxon>
        <taxon>Viridiplantae</taxon>
        <taxon>Chlorophyta</taxon>
        <taxon>core chlorophytes</taxon>
        <taxon>Chlorophyceae</taxon>
        <taxon>CS clade</taxon>
        <taxon>Chlamydomonadales</taxon>
        <taxon>Chlamydomonadaceae</taxon>
        <taxon>Chlamydomonas</taxon>
    </lineage>
</organism>
<dbReference type="InterPro" id="IPR002364">
    <property type="entry name" value="Quin_OxRdtase/zeta-crystal_CS"/>
</dbReference>
<dbReference type="InterPro" id="IPR020843">
    <property type="entry name" value="ER"/>
</dbReference>
<keyword evidence="3" id="KW-1185">Reference proteome</keyword>
<dbReference type="InterPro" id="IPR036291">
    <property type="entry name" value="NAD(P)-bd_dom_sf"/>
</dbReference>
<dbReference type="EMBL" id="JAEHOC010000032">
    <property type="protein sequence ID" value="KAG2429081.1"/>
    <property type="molecule type" value="Genomic_DNA"/>
</dbReference>
<sequence>MPKGMVKVPQILGCDVAGVVLEADADSKFKPGDRVAGDTGQALSDPWGTHAEFVSCPEGRLVRLPAGVSLEAAAALPVSGMTAWQALRGSMPLAGKRVLVLGGAGGVGHFAVQIAKSQGAYVAATCSGRNLEFVTKQLGADLAIDYTKGQKLEEAAGGAGSYDLVVDLVGGEPGAWGVLRRRGGRMAAVSFDGILQGKTGGALLLGILARVLRCKLAAALWLCPRYDMIVQQQNGPGMGLEELVGMVADGRVVPHIERVVPLAEVAAGHQHVEAGRTRGKVLVRVAEGEVAERGAGPAPAPAVPAAAAELVAA</sequence>
<dbReference type="PROSITE" id="PS01162">
    <property type="entry name" value="QOR_ZETA_CRYSTAL"/>
    <property type="match status" value="1"/>
</dbReference>
<gene>
    <name evidence="2" type="ORF">HXX76_011321</name>
</gene>
<dbReference type="Gene3D" id="3.90.180.10">
    <property type="entry name" value="Medium-chain alcohol dehydrogenases, catalytic domain"/>
    <property type="match status" value="1"/>
</dbReference>
<dbReference type="Proteomes" id="UP000650467">
    <property type="component" value="Unassembled WGS sequence"/>
</dbReference>
<dbReference type="SUPFAM" id="SSF51735">
    <property type="entry name" value="NAD(P)-binding Rossmann-fold domains"/>
    <property type="match status" value="1"/>
</dbReference>
<proteinExistence type="predicted"/>
<dbReference type="Gene3D" id="3.40.50.720">
    <property type="entry name" value="NAD(P)-binding Rossmann-like Domain"/>
    <property type="match status" value="1"/>
</dbReference>
<dbReference type="GO" id="GO:0008270">
    <property type="term" value="F:zinc ion binding"/>
    <property type="evidence" value="ECO:0007669"/>
    <property type="project" value="InterPro"/>
</dbReference>
<feature type="domain" description="Enoyl reductase (ER)" evidence="1">
    <location>
        <begin position="4"/>
        <end position="283"/>
    </location>
</feature>
<dbReference type="InterPro" id="IPR050700">
    <property type="entry name" value="YIM1/Zinc_Alcohol_DH_Fams"/>
</dbReference>
<dbReference type="InterPro" id="IPR011032">
    <property type="entry name" value="GroES-like_sf"/>
</dbReference>
<evidence type="ECO:0000313" key="2">
    <source>
        <dbReference type="EMBL" id="KAG2429081.1"/>
    </source>
</evidence>
<dbReference type="SUPFAM" id="SSF50129">
    <property type="entry name" value="GroES-like"/>
    <property type="match status" value="1"/>
</dbReference>
<dbReference type="CDD" id="cd05289">
    <property type="entry name" value="MDR_like_2"/>
    <property type="match status" value="1"/>
</dbReference>
<dbReference type="GO" id="GO:0016491">
    <property type="term" value="F:oxidoreductase activity"/>
    <property type="evidence" value="ECO:0007669"/>
    <property type="project" value="InterPro"/>
</dbReference>
<dbReference type="Pfam" id="PF13602">
    <property type="entry name" value="ADH_zinc_N_2"/>
    <property type="match status" value="1"/>
</dbReference>
<dbReference type="Pfam" id="PF08240">
    <property type="entry name" value="ADH_N"/>
    <property type="match status" value="1"/>
</dbReference>
<protein>
    <recommendedName>
        <fullName evidence="1">Enoyl reductase (ER) domain-containing protein</fullName>
    </recommendedName>
</protein>
<dbReference type="PANTHER" id="PTHR11695:SF648">
    <property type="entry name" value="ZINC-BINDING OXIDOREDUCTASE"/>
    <property type="match status" value="1"/>
</dbReference>
<comment type="caution">
    <text evidence="2">The sequence shown here is derived from an EMBL/GenBank/DDBJ whole genome shotgun (WGS) entry which is preliminary data.</text>
</comment>
<accession>A0A835T050</accession>
<dbReference type="SMART" id="SM00829">
    <property type="entry name" value="PKS_ER"/>
    <property type="match status" value="1"/>
</dbReference>
<reference evidence="2" key="1">
    <citation type="journal article" date="2020" name="bioRxiv">
        <title>Comparative genomics of Chlamydomonas.</title>
        <authorList>
            <person name="Craig R.J."/>
            <person name="Hasan A.R."/>
            <person name="Ness R.W."/>
            <person name="Keightley P.D."/>
        </authorList>
    </citation>
    <scope>NUCLEOTIDE SEQUENCE</scope>
    <source>
        <strain evidence="2">SAG 7.73</strain>
    </source>
</reference>
<dbReference type="AlphaFoldDB" id="A0A835T050"/>
<evidence type="ECO:0000313" key="3">
    <source>
        <dbReference type="Proteomes" id="UP000650467"/>
    </source>
</evidence>